<protein>
    <submittedName>
        <fullName evidence="1">Uncharacterized protein</fullName>
    </submittedName>
</protein>
<dbReference type="KEGG" id="pco:PHACADRAFT_203519"/>
<dbReference type="InParanoid" id="K5WM69"/>
<dbReference type="GeneID" id="18912182"/>
<keyword evidence="2" id="KW-1185">Reference proteome</keyword>
<dbReference type="AlphaFoldDB" id="K5WM69"/>
<evidence type="ECO:0000313" key="1">
    <source>
        <dbReference type="EMBL" id="EKM60279.1"/>
    </source>
</evidence>
<proteinExistence type="predicted"/>
<dbReference type="Gene3D" id="2.60.40.1760">
    <property type="entry name" value="glycosyl hydrolase (family 31)"/>
    <property type="match status" value="1"/>
</dbReference>
<feature type="non-terminal residue" evidence="1">
    <location>
        <position position="1"/>
    </location>
</feature>
<sequence>MARSIQRFIGLGRLASLLDSSIDPLHSESSSYPGESLIIEYDSGMGHFAGYTLSALRETDTGMATQPNLAGAACSAFGQDIANVAPPTILPLFDTRISSLPPKPIPPMISTALDGFPLVSDDQYLRLTSALPLGTNIYGLGEVVASSGFRRDASTDGGVGMIQNMWARDVADPIDQTVHGSHTIYIENR</sequence>
<dbReference type="EMBL" id="JH930468">
    <property type="protein sequence ID" value="EKM60279.1"/>
    <property type="molecule type" value="Genomic_DNA"/>
</dbReference>
<dbReference type="Proteomes" id="UP000008370">
    <property type="component" value="Unassembled WGS sequence"/>
</dbReference>
<organism evidence="1 2">
    <name type="scientific">Phanerochaete carnosa (strain HHB-10118-sp)</name>
    <name type="common">White-rot fungus</name>
    <name type="synonym">Peniophora carnosa</name>
    <dbReference type="NCBI Taxonomy" id="650164"/>
    <lineage>
        <taxon>Eukaryota</taxon>
        <taxon>Fungi</taxon>
        <taxon>Dikarya</taxon>
        <taxon>Basidiomycota</taxon>
        <taxon>Agaricomycotina</taxon>
        <taxon>Agaricomycetes</taxon>
        <taxon>Polyporales</taxon>
        <taxon>Phanerochaetaceae</taxon>
        <taxon>Phanerochaete</taxon>
    </lineage>
</organism>
<dbReference type="GO" id="GO:0030246">
    <property type="term" value="F:carbohydrate binding"/>
    <property type="evidence" value="ECO:0007669"/>
    <property type="project" value="InterPro"/>
</dbReference>
<dbReference type="InterPro" id="IPR011013">
    <property type="entry name" value="Gal_mutarotase_sf_dom"/>
</dbReference>
<dbReference type="OrthoDB" id="5839090at2759"/>
<dbReference type="SUPFAM" id="SSF74650">
    <property type="entry name" value="Galactose mutarotase-like"/>
    <property type="match status" value="1"/>
</dbReference>
<dbReference type="RefSeq" id="XP_007389750.1">
    <property type="nucleotide sequence ID" value="XM_007389688.1"/>
</dbReference>
<dbReference type="GO" id="GO:0005975">
    <property type="term" value="P:carbohydrate metabolic process"/>
    <property type="evidence" value="ECO:0007669"/>
    <property type="project" value="InterPro"/>
</dbReference>
<accession>K5WM69</accession>
<dbReference type="GO" id="GO:0003824">
    <property type="term" value="F:catalytic activity"/>
    <property type="evidence" value="ECO:0007669"/>
    <property type="project" value="InterPro"/>
</dbReference>
<name>K5WM69_PHACS</name>
<gene>
    <name evidence="1" type="ORF">PHACADRAFT_203519</name>
</gene>
<dbReference type="HOGENOM" id="CLU_1434902_0_0_1"/>
<reference evidence="1 2" key="1">
    <citation type="journal article" date="2012" name="BMC Genomics">
        <title>Comparative genomics of the white-rot fungi, Phanerochaete carnosa and P. chrysosporium, to elucidate the genetic basis of the distinct wood types they colonize.</title>
        <authorList>
            <person name="Suzuki H."/>
            <person name="MacDonald J."/>
            <person name="Syed K."/>
            <person name="Salamov A."/>
            <person name="Hori C."/>
            <person name="Aerts A."/>
            <person name="Henrissat B."/>
            <person name="Wiebenga A."/>
            <person name="vanKuyk P.A."/>
            <person name="Barry K."/>
            <person name="Lindquist E."/>
            <person name="LaButti K."/>
            <person name="Lapidus A."/>
            <person name="Lucas S."/>
            <person name="Coutinho P."/>
            <person name="Gong Y."/>
            <person name="Samejima M."/>
            <person name="Mahadevan R."/>
            <person name="Abou-Zaid M."/>
            <person name="de Vries R.P."/>
            <person name="Igarashi K."/>
            <person name="Yadav J.S."/>
            <person name="Grigoriev I.V."/>
            <person name="Master E.R."/>
        </authorList>
    </citation>
    <scope>NUCLEOTIDE SEQUENCE [LARGE SCALE GENOMIC DNA]</scope>
    <source>
        <strain evidence="1 2">HHB-10118-sp</strain>
    </source>
</reference>
<evidence type="ECO:0000313" key="2">
    <source>
        <dbReference type="Proteomes" id="UP000008370"/>
    </source>
</evidence>